<dbReference type="EMBL" id="QGKY02000094">
    <property type="protein sequence ID" value="KAF2603565.1"/>
    <property type="molecule type" value="Genomic_DNA"/>
</dbReference>
<name>A0A8S9GA45_BRACR</name>
<gene>
    <name evidence="1" type="ORF">F2Q68_00030989</name>
    <name evidence="2" type="ORF">F2Q70_00026988</name>
</gene>
<dbReference type="AlphaFoldDB" id="A0A8S9GA45"/>
<evidence type="ECO:0000313" key="3">
    <source>
        <dbReference type="Proteomes" id="UP000712281"/>
    </source>
</evidence>
<reference evidence="1" key="1">
    <citation type="submission" date="2019-12" db="EMBL/GenBank/DDBJ databases">
        <title>Genome sequencing and annotation of Brassica cretica.</title>
        <authorList>
            <person name="Studholme D.J."/>
            <person name="Sarris P.F."/>
        </authorList>
    </citation>
    <scope>NUCLEOTIDE SEQUENCE</scope>
    <source>
        <strain evidence="1">PFS-001/15</strain>
        <strain evidence="2">PFS-102/07</strain>
        <tissue evidence="1">Leaf</tissue>
    </source>
</reference>
<evidence type="ECO:0000313" key="2">
    <source>
        <dbReference type="EMBL" id="KAF2603565.1"/>
    </source>
</evidence>
<organism evidence="1 3">
    <name type="scientific">Brassica cretica</name>
    <name type="common">Mustard</name>
    <dbReference type="NCBI Taxonomy" id="69181"/>
    <lineage>
        <taxon>Eukaryota</taxon>
        <taxon>Viridiplantae</taxon>
        <taxon>Streptophyta</taxon>
        <taxon>Embryophyta</taxon>
        <taxon>Tracheophyta</taxon>
        <taxon>Spermatophyta</taxon>
        <taxon>Magnoliopsida</taxon>
        <taxon>eudicotyledons</taxon>
        <taxon>Gunneridae</taxon>
        <taxon>Pentapetalae</taxon>
        <taxon>rosids</taxon>
        <taxon>malvids</taxon>
        <taxon>Brassicales</taxon>
        <taxon>Brassicaceae</taxon>
        <taxon>Brassiceae</taxon>
        <taxon>Brassica</taxon>
    </lineage>
</organism>
<dbReference type="EMBL" id="QGKW02002005">
    <property type="protein sequence ID" value="KAF2542740.1"/>
    <property type="molecule type" value="Genomic_DNA"/>
</dbReference>
<sequence length="141" mass="16403">MTRTNSPGEHDCVAGRLAGELGHDTSQLSRRARPCCRSTRRLCEETGFRWKNHTYTNDYFASKVVKTLKSRYGPKRVRIADNGPSMVPKDLNPKTGMTVYPREEINVKFPKIITKKKEIWKKTASRQIRPKKKETDLRRRI</sequence>
<protein>
    <submittedName>
        <fullName evidence="1">Uncharacterized protein</fullName>
    </submittedName>
</protein>
<evidence type="ECO:0000313" key="1">
    <source>
        <dbReference type="EMBL" id="KAF2542740.1"/>
    </source>
</evidence>
<dbReference type="Proteomes" id="UP000712281">
    <property type="component" value="Unassembled WGS sequence"/>
</dbReference>
<accession>A0A8S9GA45</accession>
<comment type="caution">
    <text evidence="1">The sequence shown here is derived from an EMBL/GenBank/DDBJ whole genome shotgun (WGS) entry which is preliminary data.</text>
</comment>
<proteinExistence type="predicted"/>